<protein>
    <submittedName>
        <fullName evidence="4">AAA domain-containing protein, putative AbiEii toxin, Type IV TA system</fullName>
    </submittedName>
</protein>
<dbReference type="RefSeq" id="WP_090489630.1">
    <property type="nucleotide sequence ID" value="NZ_BJVY01000027.1"/>
</dbReference>
<dbReference type="Pfam" id="PF20469">
    <property type="entry name" value="OLD-like_TOPRIM"/>
    <property type="match status" value="1"/>
</dbReference>
<organism evidence="3 6">
    <name type="scientific">Myxococcus virescens</name>
    <dbReference type="NCBI Taxonomy" id="83456"/>
    <lineage>
        <taxon>Bacteria</taxon>
        <taxon>Pseudomonadati</taxon>
        <taxon>Myxococcota</taxon>
        <taxon>Myxococcia</taxon>
        <taxon>Myxococcales</taxon>
        <taxon>Cystobacterineae</taxon>
        <taxon>Myxococcaceae</taxon>
        <taxon>Myxococcus</taxon>
    </lineage>
</organism>
<dbReference type="Proteomes" id="UP000198717">
    <property type="component" value="Unassembled WGS sequence"/>
</dbReference>
<reference evidence="3 6" key="2">
    <citation type="submission" date="2019-07" db="EMBL/GenBank/DDBJ databases">
        <title>Whole genome shotgun sequence of Myxococcus virescens NBRC 100334.</title>
        <authorList>
            <person name="Hosoyama A."/>
            <person name="Uohara A."/>
            <person name="Ohji S."/>
            <person name="Ichikawa N."/>
        </authorList>
    </citation>
    <scope>NUCLEOTIDE SEQUENCE [LARGE SCALE GENOMIC DNA]</scope>
    <source>
        <strain evidence="3 6">NBRC 100334</strain>
    </source>
</reference>
<dbReference type="AlphaFoldDB" id="A0A511HGL7"/>
<sequence length="654" mass="72199">MLKSLILGFGPTPHESSLTVPVGSAVVLVGPNNSGKSRLLQELEYFLNKGEPARSGRGGMLTDVECELPRNEALLEILANRIKEELPSAIFENPGVTLTPDATKRAVGINGISRTKDLLVAGKLVLTPQPQVTRKLLGDSQHIIDSFFTAFDFLTAKPTDAAPKDEQTTKNNEPENHVRNLLLSGMDFIKDMRKSVHTLGVTAAIAEAIKNGRIHPRPYIHLLGAMTLRLDGRQRLEHVRPKSLPATSRNDDSPFTKLLRNPSARHSLRQLVYETLGQYLVIDVTSFVHTELKLASEEPGDNELMPLLPSSIEYFSRARSIDSYSDGVKSFIGLLSTVMSNEYVVMLVDEPEAFLHPPLARRLGQKLHRLARERGAHIVAATHSADFLMGCIQTSPDVNIVRLTYQHRVPTARLLPVSELTQMMHDPLLRSTGTLSALFHEGAVVCEGDSDRAFYQEINERLLRETQGADGCLFMNAHSKQTIHRIIGPLRRMGVPAAAIVDLDIIGDDNVLKDLLAAANADPATINTLGNAKGEFRKYFSQDQEAGKTSKERLKAHGVSALDERRKASMVQLFFKPLAQMGIFVVPVGELEGWLKELLPGDPRAKKNWISAIFEALGSSDSARYVSPQDGDVWDFMREVGNWINNPKRGGMTS</sequence>
<dbReference type="InterPro" id="IPR034139">
    <property type="entry name" value="TOPRIM_OLD"/>
</dbReference>
<dbReference type="InterPro" id="IPR027417">
    <property type="entry name" value="P-loop_NTPase"/>
</dbReference>
<dbReference type="Proteomes" id="UP000321224">
    <property type="component" value="Unassembled WGS sequence"/>
</dbReference>
<name>A0A511HGL7_9BACT</name>
<comment type="caution">
    <text evidence="3">The sequence shown here is derived from an EMBL/GenBank/DDBJ whole genome shotgun (WGS) entry which is preliminary data.</text>
</comment>
<evidence type="ECO:0000259" key="1">
    <source>
        <dbReference type="Pfam" id="PF13304"/>
    </source>
</evidence>
<dbReference type="GO" id="GO:0016887">
    <property type="term" value="F:ATP hydrolysis activity"/>
    <property type="evidence" value="ECO:0007669"/>
    <property type="project" value="InterPro"/>
</dbReference>
<dbReference type="InterPro" id="IPR003959">
    <property type="entry name" value="ATPase_AAA_core"/>
</dbReference>
<accession>A0A511HGL7</accession>
<dbReference type="Gene3D" id="3.40.50.300">
    <property type="entry name" value="P-loop containing nucleotide triphosphate hydrolases"/>
    <property type="match status" value="1"/>
</dbReference>
<dbReference type="PANTHER" id="PTHR43581:SF4">
    <property type="entry name" value="ATP_GTP PHOSPHATASE"/>
    <property type="match status" value="1"/>
</dbReference>
<dbReference type="EMBL" id="FNAJ01000003">
    <property type="protein sequence ID" value="SDD97425.1"/>
    <property type="molecule type" value="Genomic_DNA"/>
</dbReference>
<keyword evidence="5" id="KW-1185">Reference proteome</keyword>
<evidence type="ECO:0000259" key="2">
    <source>
        <dbReference type="Pfam" id="PF20469"/>
    </source>
</evidence>
<evidence type="ECO:0000313" key="3">
    <source>
        <dbReference type="EMBL" id="GEL72727.1"/>
    </source>
</evidence>
<dbReference type="Pfam" id="PF13304">
    <property type="entry name" value="AAA_21"/>
    <property type="match status" value="1"/>
</dbReference>
<dbReference type="GO" id="GO:0005524">
    <property type="term" value="F:ATP binding"/>
    <property type="evidence" value="ECO:0007669"/>
    <property type="project" value="InterPro"/>
</dbReference>
<dbReference type="SUPFAM" id="SSF52540">
    <property type="entry name" value="P-loop containing nucleoside triphosphate hydrolases"/>
    <property type="match status" value="1"/>
</dbReference>
<feature type="domain" description="OLD protein-like TOPRIM" evidence="2">
    <location>
        <begin position="438"/>
        <end position="504"/>
    </location>
</feature>
<gene>
    <name evidence="3" type="ORF">MVI01_45110</name>
    <name evidence="4" type="ORF">SAMN04488504_103481</name>
</gene>
<proteinExistence type="predicted"/>
<evidence type="ECO:0000313" key="4">
    <source>
        <dbReference type="EMBL" id="SDD97425.1"/>
    </source>
</evidence>
<reference evidence="4 5" key="1">
    <citation type="submission" date="2016-10" db="EMBL/GenBank/DDBJ databases">
        <authorList>
            <person name="Varghese N."/>
            <person name="Submissions S."/>
        </authorList>
    </citation>
    <scope>NUCLEOTIDE SEQUENCE [LARGE SCALE GENOMIC DNA]</scope>
    <source>
        <strain evidence="4 5">DSM 2260</strain>
    </source>
</reference>
<feature type="domain" description="ATPase AAA-type core" evidence="1">
    <location>
        <begin position="317"/>
        <end position="388"/>
    </location>
</feature>
<dbReference type="EMBL" id="BJVY01000027">
    <property type="protein sequence ID" value="GEL72727.1"/>
    <property type="molecule type" value="Genomic_DNA"/>
</dbReference>
<evidence type="ECO:0000313" key="6">
    <source>
        <dbReference type="Proteomes" id="UP000321224"/>
    </source>
</evidence>
<evidence type="ECO:0000313" key="5">
    <source>
        <dbReference type="Proteomes" id="UP000198717"/>
    </source>
</evidence>
<dbReference type="PANTHER" id="PTHR43581">
    <property type="entry name" value="ATP/GTP PHOSPHATASE"/>
    <property type="match status" value="1"/>
</dbReference>
<dbReference type="InterPro" id="IPR051396">
    <property type="entry name" value="Bact_Antivir_Def_Nuclease"/>
</dbReference>